<sequence>MLIFEKRKNKILKILVFQAISSELALFLILKIMDVKSIKFLLIALCMPFFSCEEKFEPFGAGIDTSFQPLDIGSYWIYEVDQTIYFGENDSESDQFFYRDRIRTFYLSAQNEPVFVVERAKSYDQVFWVTELEYTLDLRENLLVRTIQNQPVVVLNFPMTDGKAWDGMVFQPRDPDEFETVILDEVDGSKRIKVIQEEFDDLITLRDNRYEIYGEKVGMIEKLDEVISYCSRNDCLGDQLIDGGYSVFMKLVDYGKN</sequence>
<dbReference type="PATRIC" id="fig|1727163.4.peg.2185"/>
<reference evidence="2" key="1">
    <citation type="submission" date="2015-09" db="EMBL/GenBank/DDBJ databases">
        <title>Complete sequence of Algoriphagus sp. M8-2.</title>
        <authorList>
            <person name="Shintani M."/>
        </authorList>
    </citation>
    <scope>NUCLEOTIDE SEQUENCE [LARGE SCALE GENOMIC DNA]</scope>
    <source>
        <strain evidence="2">M8-2</strain>
    </source>
</reference>
<dbReference type="STRING" id="1727163.AO498_10470"/>
<keyword evidence="2" id="KW-1185">Reference proteome</keyword>
<dbReference type="EMBL" id="CP012836">
    <property type="protein sequence ID" value="AMQ56852.1"/>
    <property type="molecule type" value="Genomic_DNA"/>
</dbReference>
<evidence type="ECO:0000313" key="2">
    <source>
        <dbReference type="Proteomes" id="UP000073816"/>
    </source>
</evidence>
<organism evidence="1 2">
    <name type="scientific">Algoriphagus sanaruensis</name>
    <dbReference type="NCBI Taxonomy" id="1727163"/>
    <lineage>
        <taxon>Bacteria</taxon>
        <taxon>Pseudomonadati</taxon>
        <taxon>Bacteroidota</taxon>
        <taxon>Cytophagia</taxon>
        <taxon>Cytophagales</taxon>
        <taxon>Cyclobacteriaceae</taxon>
        <taxon>Algoriphagus</taxon>
    </lineage>
</organism>
<proteinExistence type="predicted"/>
<dbReference type="KEGG" id="alm:AO498_10470"/>
<gene>
    <name evidence="1" type="ORF">AO498_10470</name>
</gene>
<evidence type="ECO:0000313" key="1">
    <source>
        <dbReference type="EMBL" id="AMQ56852.1"/>
    </source>
</evidence>
<dbReference type="AlphaFoldDB" id="A0A142ENZ7"/>
<dbReference type="Proteomes" id="UP000073816">
    <property type="component" value="Chromosome"/>
</dbReference>
<reference evidence="1 2" key="2">
    <citation type="journal article" date="2016" name="Genome Announc.">
        <title>Complete Genome Sequence of Algoriphagus sp. Strain M8-2, Isolated from a Brackish Lake.</title>
        <authorList>
            <person name="Muraguchi Y."/>
            <person name="Kushimoto K."/>
            <person name="Ohtsubo Y."/>
            <person name="Suzuki T."/>
            <person name="Dohra H."/>
            <person name="Kimbara K."/>
            <person name="Shintani M."/>
        </authorList>
    </citation>
    <scope>NUCLEOTIDE SEQUENCE [LARGE SCALE GENOMIC DNA]</scope>
    <source>
        <strain evidence="1 2">M8-2</strain>
    </source>
</reference>
<protein>
    <submittedName>
        <fullName evidence="1">Uncharacterized protein</fullName>
    </submittedName>
</protein>
<name>A0A142ENZ7_9BACT</name>
<accession>A0A142ENZ7</accession>